<dbReference type="AlphaFoldDB" id="A0AA86P4D7"/>
<comment type="caution">
    <text evidence="1">The sequence shown here is derived from an EMBL/GenBank/DDBJ whole genome shotgun (WGS) entry which is preliminary data.</text>
</comment>
<dbReference type="EMBL" id="CAXDID020000074">
    <property type="protein sequence ID" value="CAL6015718.1"/>
    <property type="molecule type" value="Genomic_DNA"/>
</dbReference>
<evidence type="ECO:0000313" key="3">
    <source>
        <dbReference type="Proteomes" id="UP001642409"/>
    </source>
</evidence>
<organism evidence="1">
    <name type="scientific">Hexamita inflata</name>
    <dbReference type="NCBI Taxonomy" id="28002"/>
    <lineage>
        <taxon>Eukaryota</taxon>
        <taxon>Metamonada</taxon>
        <taxon>Diplomonadida</taxon>
        <taxon>Hexamitidae</taxon>
        <taxon>Hexamitinae</taxon>
        <taxon>Hexamita</taxon>
    </lineage>
</organism>
<proteinExistence type="predicted"/>
<evidence type="ECO:0000313" key="1">
    <source>
        <dbReference type="EMBL" id="CAI9930017.1"/>
    </source>
</evidence>
<evidence type="ECO:0000313" key="2">
    <source>
        <dbReference type="EMBL" id="CAL6015718.1"/>
    </source>
</evidence>
<keyword evidence="3" id="KW-1185">Reference proteome</keyword>
<reference evidence="2 3" key="2">
    <citation type="submission" date="2024-07" db="EMBL/GenBank/DDBJ databases">
        <authorList>
            <person name="Akdeniz Z."/>
        </authorList>
    </citation>
    <scope>NUCLEOTIDE SEQUENCE [LARGE SCALE GENOMIC DNA]</scope>
</reference>
<reference evidence="1" key="1">
    <citation type="submission" date="2023-06" db="EMBL/GenBank/DDBJ databases">
        <authorList>
            <person name="Kurt Z."/>
        </authorList>
    </citation>
    <scope>NUCLEOTIDE SEQUENCE</scope>
</reference>
<protein>
    <submittedName>
        <fullName evidence="2">Hypothetical_protein</fullName>
    </submittedName>
</protein>
<gene>
    <name evidence="1" type="ORF">HINF_LOCUS17662</name>
    <name evidence="2" type="ORF">HINF_LOCUS25106</name>
</gene>
<dbReference type="EMBL" id="CATOUU010000444">
    <property type="protein sequence ID" value="CAI9930017.1"/>
    <property type="molecule type" value="Genomic_DNA"/>
</dbReference>
<dbReference type="Gene3D" id="2.160.20.110">
    <property type="match status" value="1"/>
</dbReference>
<accession>A0AA86P4D7</accession>
<dbReference type="Proteomes" id="UP001642409">
    <property type="component" value="Unassembled WGS sequence"/>
</dbReference>
<sequence length="822" mass="88477">MLFITSYFTIVQKQSGSVDCQQLSFKGNTIRYCEKAVYVVDQTVVSTQISDIGLSFFLHTETAKNLKLQANIIAPEFSTFSLTGNLIVEQCQINVGNSETILSVLISRNTLNLQVLDSSFVSYFNSKTILDAATLSLNSTNIVIFRSNITSTMTTVSGSLSGISGNCKLINLKSVSATFSITTTSVDNSTCGAISANLDNSLINISLSNITGSVMAAGKNGLLIGIGNNVSINVSTDCKVTLTGQQPDFSDFKLCNGTCSAPILYTVQSFTSLTSSSTFAFSSKVDDNSVITFDQIPSLNFSSGFSVFGSVSGTVRNLKINGSFNTNSDVNIFGATLINVELKQIIIDASINSKGRISLISSLVSQINLNSFSVTGTYTTVSNFCLINMLGSTYVQGQFSNVTNYRYSANVNVAPASLSTLLFLNSKVDLNVFNTSLNISSDFDVANFYSLLVYKFIGYTTSLVFSSVKLHQGYSDTDKTILSGVLFNQLTCYSLKLNNILINYATKSSDKKQTYYQTIIGNANITVLSVSNSKIIHYINYPRLDKIGLIALSSFTNQSTLTIQNLEYTLNAESQTINSATKDFGLVVGLRFGFALSQLTIINSVIQEIFTISQANQAFIGIITGSIQIPTSVTNTIIHDSKLNAPQCTYIGLIGASSGPLSFTNIQIQNCQLFASSQAGLFSNISGQAVIENIMISDYTQQVLNWNLDSAIVCGNATYAQITLSSVIFKHSIYSGTVSMHSSTVFGSFSGSSATITNCKFEVNVQGTSSVVGSMSGESHVDILNSYVSATNNCFMFSSVGVDTCKESYVIQQGSLDNIRYE</sequence>
<name>A0AA86P4D7_9EUKA</name>